<sequence>MTDSIWTAADRLWEASRSGEPCAPVRDLIGGLGIEAAYRVQEINTERRLGEGRRLVGRKTGLTAKAVQAQLGVDQPDYGMLFDDMAMPLGTEISVTAVMQPKVEAEIAFIMGDDLNAETLTSADIVASVDYAVAAIEIVGSRVRGWDIRIHDTIADNASSGVFVLGDAPRRLSEIDLRLCGMVMERRGEPISVGAGVACLGSPVTACVWLAKVMAREGRPLGKGDIVLTGALGPMAGVEAGDAVMARVNGLGSVTAFFTE</sequence>
<keyword evidence="4" id="KW-1185">Reference proteome</keyword>
<accession>A0A2S7K4L4</accession>
<dbReference type="PANTHER" id="PTHR30143:SF0">
    <property type="entry name" value="2-KETO-4-PENTENOATE HYDRATASE"/>
    <property type="match status" value="1"/>
</dbReference>
<dbReference type="PANTHER" id="PTHR30143">
    <property type="entry name" value="ACID HYDRATASE"/>
    <property type="match status" value="1"/>
</dbReference>
<dbReference type="GO" id="GO:0008684">
    <property type="term" value="F:2-oxopent-4-enoate hydratase activity"/>
    <property type="evidence" value="ECO:0007669"/>
    <property type="project" value="TreeGrafter"/>
</dbReference>
<evidence type="ECO:0000256" key="1">
    <source>
        <dbReference type="ARBA" id="ARBA00023239"/>
    </source>
</evidence>
<feature type="domain" description="Fumarylacetoacetase-like C-terminal" evidence="2">
    <location>
        <begin position="69"/>
        <end position="255"/>
    </location>
</feature>
<comment type="caution">
    <text evidence="3">The sequence shown here is derived from an EMBL/GenBank/DDBJ whole genome shotgun (WGS) entry which is preliminary data.</text>
</comment>
<dbReference type="Pfam" id="PF01557">
    <property type="entry name" value="FAA_hydrolase"/>
    <property type="match status" value="1"/>
</dbReference>
<dbReference type="RefSeq" id="WP_104830385.1">
    <property type="nucleotide sequence ID" value="NZ_PJCH01000008.1"/>
</dbReference>
<dbReference type="InterPro" id="IPR036663">
    <property type="entry name" value="Fumarylacetoacetase_C_sf"/>
</dbReference>
<dbReference type="InterPro" id="IPR050772">
    <property type="entry name" value="Hydratase-Decarb/MhpD_sf"/>
</dbReference>
<reference evidence="3 4" key="1">
    <citation type="submission" date="2017-12" db="EMBL/GenBank/DDBJ databases">
        <authorList>
            <person name="Hurst M.R.H."/>
        </authorList>
    </citation>
    <scope>NUCLEOTIDE SEQUENCE [LARGE SCALE GENOMIC DNA]</scope>
    <source>
        <strain evidence="3 4">SY-3-19</strain>
    </source>
</reference>
<dbReference type="Proteomes" id="UP000239504">
    <property type="component" value="Unassembled WGS sequence"/>
</dbReference>
<dbReference type="OrthoDB" id="9792137at2"/>
<dbReference type="EMBL" id="PJCH01000008">
    <property type="protein sequence ID" value="PQA87378.1"/>
    <property type="molecule type" value="Genomic_DNA"/>
</dbReference>
<organism evidence="3 4">
    <name type="scientific">Hyphococcus luteus</name>
    <dbReference type="NCBI Taxonomy" id="2058213"/>
    <lineage>
        <taxon>Bacteria</taxon>
        <taxon>Pseudomonadati</taxon>
        <taxon>Pseudomonadota</taxon>
        <taxon>Alphaproteobacteria</taxon>
        <taxon>Parvularculales</taxon>
        <taxon>Parvularculaceae</taxon>
        <taxon>Hyphococcus</taxon>
    </lineage>
</organism>
<evidence type="ECO:0000313" key="4">
    <source>
        <dbReference type="Proteomes" id="UP000239504"/>
    </source>
</evidence>
<gene>
    <name evidence="3" type="ORF">CW354_12235</name>
</gene>
<dbReference type="GO" id="GO:0005737">
    <property type="term" value="C:cytoplasm"/>
    <property type="evidence" value="ECO:0007669"/>
    <property type="project" value="TreeGrafter"/>
</dbReference>
<dbReference type="InterPro" id="IPR011234">
    <property type="entry name" value="Fumarylacetoacetase-like_C"/>
</dbReference>
<keyword evidence="1" id="KW-0456">Lyase</keyword>
<name>A0A2S7K4L4_9PROT</name>
<dbReference type="SUPFAM" id="SSF56529">
    <property type="entry name" value="FAH"/>
    <property type="match status" value="1"/>
</dbReference>
<proteinExistence type="predicted"/>
<dbReference type="Gene3D" id="3.90.850.10">
    <property type="entry name" value="Fumarylacetoacetase-like, C-terminal domain"/>
    <property type="match status" value="1"/>
</dbReference>
<dbReference type="AlphaFoldDB" id="A0A2S7K4L4"/>
<evidence type="ECO:0000259" key="2">
    <source>
        <dbReference type="Pfam" id="PF01557"/>
    </source>
</evidence>
<evidence type="ECO:0000313" key="3">
    <source>
        <dbReference type="EMBL" id="PQA87378.1"/>
    </source>
</evidence>
<protein>
    <submittedName>
        <fullName evidence="3">2-keto-4-pentenoate hydratase</fullName>
    </submittedName>
</protein>